<dbReference type="AlphaFoldDB" id="F0YNG1"/>
<dbReference type="SUPFAM" id="SSF53335">
    <property type="entry name" value="S-adenosyl-L-methionine-dependent methyltransferases"/>
    <property type="match status" value="1"/>
</dbReference>
<dbReference type="InterPro" id="IPR025799">
    <property type="entry name" value="Arg_MeTrfase"/>
</dbReference>
<proteinExistence type="predicted"/>
<name>F0YNG1_AURAN</name>
<dbReference type="Gene3D" id="2.70.160.11">
    <property type="entry name" value="Hnrnp arginine n-methyltransferase1"/>
    <property type="match status" value="1"/>
</dbReference>
<dbReference type="InterPro" id="IPR029063">
    <property type="entry name" value="SAM-dependent_MTases_sf"/>
</dbReference>
<reference evidence="3 4" key="1">
    <citation type="journal article" date="2011" name="Proc. Natl. Acad. Sci. U.S.A.">
        <title>Niche of harmful alga Aureococcus anophagefferens revealed through ecogenomics.</title>
        <authorList>
            <person name="Gobler C.J."/>
            <person name="Berry D.L."/>
            <person name="Dyhrman S.T."/>
            <person name="Wilhelm S.W."/>
            <person name="Salamov A."/>
            <person name="Lobanov A.V."/>
            <person name="Zhang Y."/>
            <person name="Collier J.L."/>
            <person name="Wurch L.L."/>
            <person name="Kustka A.B."/>
            <person name="Dill B.D."/>
            <person name="Shah M."/>
            <person name="VerBerkmoes N.C."/>
            <person name="Kuo A."/>
            <person name="Terry A."/>
            <person name="Pangilinan J."/>
            <person name="Lindquist E.A."/>
            <person name="Lucas S."/>
            <person name="Paulsen I.T."/>
            <person name="Hattenrath-Lehmann T.K."/>
            <person name="Talmage S.C."/>
            <person name="Walker E.A."/>
            <person name="Koch F."/>
            <person name="Burson A.M."/>
            <person name="Marcoval M.A."/>
            <person name="Tang Y.Z."/>
            <person name="Lecleir G.R."/>
            <person name="Coyne K.J."/>
            <person name="Berg G.M."/>
            <person name="Bertrand E.M."/>
            <person name="Saito M.A."/>
            <person name="Gladyshev V.N."/>
            <person name="Grigoriev I.V."/>
        </authorList>
    </citation>
    <scope>NUCLEOTIDE SEQUENCE [LARGE SCALE GENOMIC DNA]</scope>
    <source>
        <strain evidence="4">CCMP 1984</strain>
    </source>
</reference>
<evidence type="ECO:0000313" key="4">
    <source>
        <dbReference type="Proteomes" id="UP000002729"/>
    </source>
</evidence>
<sequence length="926" mass="92908">MAGCDRLWPTAEEPMRWFLPGCDAPAALLARRDRGVAWAVAALAAVEACAGAALAGPESLALLRAAGDVFAAGAAADLGALERHAAACARAAGPASALASRSRAALCRALLARGAARAAADVARCGLALEVAALARRRGAPSPFVVADTYALVARCLGPDRGAAAARGAAALVGRACGPEYPAALAGCGRDDDAVAHAEACRARGAAVPPGGAAVAAALGAAWLASARLRRGEPDLACAALQHALPTLTAALGRGDALVGALVAECAAVRGWHGRRRAAAPYVALAARIRAAASRGAGRAHRGFWPFATPRPRAAAPRPRAAPAGAAAAADALLGRGAALAALDAAGRAVGAAADDGARADAWSDAGRALACLGALREAEEAFAEALRFRHGRAGGDAAAAPRGGDGRPRAPPALGHAWRRFPKAPPRPLRERFEVSLDGAIPLVVSGAGWPELSLDGRLDAAPPPPDADGPLPLALCRLAAPPPLGGARVAVAAAWADADVSFSLAGAAAPGPRPPPPPPGSVVPAWHAPMVADAARNAAYAAAVAGAVAAALHRAAGRGAPLVLDAGAGVGVLGLFAADAAGAAAVDVVGVETCAALVDASRAVAARAALAPGQIVDSCVDFRRGDARWLRAGAAAPAPRGGDVAIDRRADLLLVELFDCGCLGERVLAVVGNAWRRALRPDAAVVPRACAVRAVLVADAATLSRDGGGVDVSCLSRYGPGAAYEGERLARGDYEALSEAAEVLAFDLSDRAAFLGERSPERGCGPARRTVRARRGGTAVAVAFFFDLDLADGIALTTEPEALAAPAGDGAPARASHWPTAVQRLPPRELAAGEAVDVVVAHDGQRVSFAWADDEDGRAPEDDVHRVLVARHDARLRELRRVLAGSAAPRSVALADAALALSGDPSLGPVHGDLADALGRDLFL</sequence>
<accession>F0YNG1</accession>
<dbReference type="OrthoDB" id="412876at2759"/>
<dbReference type="GO" id="GO:0016274">
    <property type="term" value="F:protein-arginine N-methyltransferase activity"/>
    <property type="evidence" value="ECO:0007669"/>
    <property type="project" value="InterPro"/>
</dbReference>
<dbReference type="EMBL" id="GL833175">
    <property type="protein sequence ID" value="EGB03340.1"/>
    <property type="molecule type" value="Genomic_DNA"/>
</dbReference>
<dbReference type="RefSeq" id="XP_009041951.1">
    <property type="nucleotide sequence ID" value="XM_009043703.1"/>
</dbReference>
<keyword evidence="4" id="KW-1185">Reference proteome</keyword>
<protein>
    <submittedName>
        <fullName evidence="3">Uncharacterized protein</fullName>
    </submittedName>
</protein>
<gene>
    <name evidence="3" type="ORF">AURANDRAFT_68090</name>
</gene>
<evidence type="ECO:0000256" key="1">
    <source>
        <dbReference type="ARBA" id="ARBA00022691"/>
    </source>
</evidence>
<dbReference type="PANTHER" id="PTHR11006:SF4">
    <property type="entry name" value="PROTEIN ARGININE N-METHYLTRANSFERASE 7"/>
    <property type="match status" value="1"/>
</dbReference>
<dbReference type="PANTHER" id="PTHR11006">
    <property type="entry name" value="PROTEIN ARGININE N-METHYLTRANSFERASE"/>
    <property type="match status" value="1"/>
</dbReference>
<dbReference type="GeneID" id="20226602"/>
<dbReference type="Gene3D" id="3.40.50.150">
    <property type="entry name" value="Vaccinia Virus protein VP39"/>
    <property type="match status" value="1"/>
</dbReference>
<dbReference type="Proteomes" id="UP000002729">
    <property type="component" value="Unassembled WGS sequence"/>
</dbReference>
<evidence type="ECO:0000313" key="3">
    <source>
        <dbReference type="EMBL" id="EGB03340.1"/>
    </source>
</evidence>
<dbReference type="GO" id="GO:0042054">
    <property type="term" value="F:histone methyltransferase activity"/>
    <property type="evidence" value="ECO:0007669"/>
    <property type="project" value="TreeGrafter"/>
</dbReference>
<organism evidence="4">
    <name type="scientific">Aureococcus anophagefferens</name>
    <name type="common">Harmful bloom alga</name>
    <dbReference type="NCBI Taxonomy" id="44056"/>
    <lineage>
        <taxon>Eukaryota</taxon>
        <taxon>Sar</taxon>
        <taxon>Stramenopiles</taxon>
        <taxon>Ochrophyta</taxon>
        <taxon>Pelagophyceae</taxon>
        <taxon>Pelagomonadales</taxon>
        <taxon>Pelagomonadaceae</taxon>
        <taxon>Aureococcus</taxon>
    </lineage>
</organism>
<feature type="region of interest" description="Disordered" evidence="2">
    <location>
        <begin position="395"/>
        <end position="423"/>
    </location>
</feature>
<dbReference type="KEGG" id="aaf:AURANDRAFT_68090"/>
<keyword evidence="1" id="KW-0949">S-adenosyl-L-methionine</keyword>
<evidence type="ECO:0000256" key="2">
    <source>
        <dbReference type="SAM" id="MobiDB-lite"/>
    </source>
</evidence>
<dbReference type="InParanoid" id="F0YNG1"/>